<organism evidence="2 3">
    <name type="scientific">Phaeosphaeria nodorum (strain SN15 / ATCC MYA-4574 / FGSC 10173)</name>
    <name type="common">Glume blotch fungus</name>
    <name type="synonym">Parastagonospora nodorum</name>
    <dbReference type="NCBI Taxonomy" id="321614"/>
    <lineage>
        <taxon>Eukaryota</taxon>
        <taxon>Fungi</taxon>
        <taxon>Dikarya</taxon>
        <taxon>Ascomycota</taxon>
        <taxon>Pezizomycotina</taxon>
        <taxon>Dothideomycetes</taxon>
        <taxon>Pleosporomycetidae</taxon>
        <taxon>Pleosporales</taxon>
        <taxon>Pleosporineae</taxon>
        <taxon>Phaeosphaeriaceae</taxon>
        <taxon>Parastagonospora</taxon>
    </lineage>
</organism>
<dbReference type="VEuPathDB" id="FungiDB:JI435_448010"/>
<dbReference type="KEGG" id="pno:SNOG_16257"/>
<protein>
    <submittedName>
        <fullName evidence="2">Uncharacterized protein</fullName>
    </submittedName>
</protein>
<evidence type="ECO:0000256" key="1">
    <source>
        <dbReference type="SAM" id="MobiDB-lite"/>
    </source>
</evidence>
<reference evidence="3" key="1">
    <citation type="journal article" date="2007" name="Plant Cell">
        <title>Dothideomycete-plant interactions illuminated by genome sequencing and EST analysis of the wheat pathogen Stagonospora nodorum.</title>
        <authorList>
            <person name="Hane J.K."/>
            <person name="Lowe R.G."/>
            <person name="Solomon P.S."/>
            <person name="Tan K.C."/>
            <person name="Schoch C.L."/>
            <person name="Spatafora J.W."/>
            <person name="Crous P.W."/>
            <person name="Kodira C."/>
            <person name="Birren B.W."/>
            <person name="Galagan J.E."/>
            <person name="Torriani S.F."/>
            <person name="McDonald B.A."/>
            <person name="Oliver R.P."/>
        </authorList>
    </citation>
    <scope>NUCLEOTIDE SEQUENCE [LARGE SCALE GENOMIC DNA]</scope>
    <source>
        <strain evidence="3">SN15 / ATCC MYA-4574 / FGSC 10173</strain>
    </source>
</reference>
<dbReference type="AlphaFoldDB" id="Q0TWE3"/>
<proteinExistence type="predicted"/>
<feature type="compositionally biased region" description="Basic and acidic residues" evidence="1">
    <location>
        <begin position="31"/>
        <end position="46"/>
    </location>
</feature>
<sequence>MQNHIGNKFYTPKGWFPGMPRLSLKQRLEDRRALGRADKEAARTATEDVSQPTSPKGMLKSNNVSENGMHTPSVREGAETQPKTPKSILKSNKVLEDRMRTLDVGGGTEPKRVKWDERLVQIKWTAKGINDGI</sequence>
<dbReference type="EMBL" id="CH445368">
    <property type="protein sequence ID" value="EAT76441.2"/>
    <property type="molecule type" value="Genomic_DNA"/>
</dbReference>
<name>Q0TWE3_PHANO</name>
<dbReference type="GeneID" id="5983312"/>
<dbReference type="Proteomes" id="UP000001055">
    <property type="component" value="Unassembled WGS sequence"/>
</dbReference>
<feature type="compositionally biased region" description="Polar residues" evidence="1">
    <location>
        <begin position="47"/>
        <end position="70"/>
    </location>
</feature>
<dbReference type="InParanoid" id="Q0TWE3"/>
<evidence type="ECO:0000313" key="2">
    <source>
        <dbReference type="EMBL" id="EAT76441.2"/>
    </source>
</evidence>
<feature type="region of interest" description="Disordered" evidence="1">
    <location>
        <begin position="31"/>
        <end position="89"/>
    </location>
</feature>
<gene>
    <name evidence="2" type="ORF">SNOG_16257</name>
</gene>
<evidence type="ECO:0000313" key="3">
    <source>
        <dbReference type="Proteomes" id="UP000001055"/>
    </source>
</evidence>
<accession>Q0TWE3</accession>
<dbReference type="RefSeq" id="XP_001806382.1">
    <property type="nucleotide sequence ID" value="XM_001806330.1"/>
</dbReference>